<accession>A0ACD4ZSS1</accession>
<keyword evidence="2" id="KW-1185">Reference proteome</keyword>
<evidence type="ECO:0000313" key="1">
    <source>
        <dbReference type="EMBL" id="WSC01270.1"/>
    </source>
</evidence>
<dbReference type="EMBL" id="CP109109">
    <property type="protein sequence ID" value="WSC01270.1"/>
    <property type="molecule type" value="Genomic_DNA"/>
</dbReference>
<gene>
    <name evidence="1" type="ORF">OG835_32590</name>
</gene>
<dbReference type="Proteomes" id="UP001348369">
    <property type="component" value="Chromosome"/>
</dbReference>
<evidence type="ECO:0000313" key="2">
    <source>
        <dbReference type="Proteomes" id="UP001348369"/>
    </source>
</evidence>
<sequence length="201" mass="21756">MKVYERTENDIVTRISVREALAEVNNAMMEGKRQVRTMSSGRGQHSIEYKDGRKVTLIEVDAPAPEGYTQGQAVVVQRPGRAPVTGTVAHIHTAPGYVAVLDDRYRAVSNHPASFVSATKTDEEPAQATVEAPTFDEHVISYNGGKVHTAMPGMDDHSYPLCRGGGQNQNLTKFRPTTAPLSCKTCVGYAEGRAVAAREGN</sequence>
<protein>
    <submittedName>
        <fullName evidence="1">Uncharacterized protein</fullName>
    </submittedName>
</protein>
<name>A0ACD4ZSS1_9ACTN</name>
<proteinExistence type="predicted"/>
<organism evidence="1 2">
    <name type="scientific">Streptomyces scopuliridis</name>
    <dbReference type="NCBI Taxonomy" id="452529"/>
    <lineage>
        <taxon>Bacteria</taxon>
        <taxon>Bacillati</taxon>
        <taxon>Actinomycetota</taxon>
        <taxon>Actinomycetes</taxon>
        <taxon>Kitasatosporales</taxon>
        <taxon>Streptomycetaceae</taxon>
        <taxon>Streptomyces</taxon>
    </lineage>
</organism>
<reference evidence="1" key="1">
    <citation type="submission" date="2022-10" db="EMBL/GenBank/DDBJ databases">
        <title>The complete genomes of actinobacterial strains from the NBC collection.</title>
        <authorList>
            <person name="Joergensen T.S."/>
            <person name="Alvarez Arevalo M."/>
            <person name="Sterndorff E.B."/>
            <person name="Faurdal D."/>
            <person name="Vuksanovic O."/>
            <person name="Mourched A.-S."/>
            <person name="Charusanti P."/>
            <person name="Shaw S."/>
            <person name="Blin K."/>
            <person name="Weber T."/>
        </authorList>
    </citation>
    <scope>NUCLEOTIDE SEQUENCE</scope>
    <source>
        <strain evidence="1">NBC 01771</strain>
    </source>
</reference>